<dbReference type="InterPro" id="IPR011044">
    <property type="entry name" value="Quino_amine_DH_bsu"/>
</dbReference>
<sequence length="332" mass="33870">MIIGMTVLALGSAVTAARATGGDVLPLPGFGDLAVDDARERVFVSGGRSSNSVVVVDEHGRVKKKIDNQFGASGLVLSEDARTLYVAQAAGDAISAIDTTTFAETARYPTGARTCPAHLARTGTVVWFGYGCEDEWNGGVGRLDPAAATPVTLDEQGDVLFQGAPLVTSAGTTVVAGQLTTSLSGVHVYRAEAGGLTPGASGDAPGGNLTDVALSPDGTGMYTAAGSRTQVQGFATEDLSGRGSYSTGPYPNAVAPSPNTTHVATGAYTTRSKAITIFPVGGTVATRSYDLGGAVPADRGLAWSADSQRLYAVLQGTTDPRPRLEVFSRPLS</sequence>
<dbReference type="AlphaFoldDB" id="A0A1H9TNG3"/>
<dbReference type="PANTHER" id="PTHR47197">
    <property type="entry name" value="PROTEIN NIRF"/>
    <property type="match status" value="1"/>
</dbReference>
<keyword evidence="2" id="KW-1185">Reference proteome</keyword>
<protein>
    <recommendedName>
        <fullName evidence="3">40-residue YVTN family beta-propeller repeat-containing protein</fullName>
    </recommendedName>
</protein>
<dbReference type="InterPro" id="IPR015943">
    <property type="entry name" value="WD40/YVTN_repeat-like_dom_sf"/>
</dbReference>
<dbReference type="Gene3D" id="2.130.10.10">
    <property type="entry name" value="YVTN repeat-like/Quinoprotein amine dehydrogenase"/>
    <property type="match status" value="2"/>
</dbReference>
<accession>A0A1H9TNG3</accession>
<evidence type="ECO:0000313" key="2">
    <source>
        <dbReference type="Proteomes" id="UP000199503"/>
    </source>
</evidence>
<proteinExistence type="predicted"/>
<reference evidence="2" key="1">
    <citation type="submission" date="2016-10" db="EMBL/GenBank/DDBJ databases">
        <authorList>
            <person name="Varghese N."/>
            <person name="Submissions S."/>
        </authorList>
    </citation>
    <scope>NUCLEOTIDE SEQUENCE [LARGE SCALE GENOMIC DNA]</scope>
    <source>
        <strain evidence="2">DSM 44437</strain>
    </source>
</reference>
<dbReference type="InterPro" id="IPR051200">
    <property type="entry name" value="Host-pathogen_enzymatic-act"/>
</dbReference>
<dbReference type="Proteomes" id="UP000199503">
    <property type="component" value="Unassembled WGS sequence"/>
</dbReference>
<dbReference type="RefSeq" id="WP_089921854.1">
    <property type="nucleotide sequence ID" value="NZ_FOFV01000014.1"/>
</dbReference>
<dbReference type="SUPFAM" id="SSF50969">
    <property type="entry name" value="YVTN repeat-like/Quinoprotein amine dehydrogenase"/>
    <property type="match status" value="1"/>
</dbReference>
<organism evidence="1 2">
    <name type="scientific">Lentzea albida</name>
    <dbReference type="NCBI Taxonomy" id="65499"/>
    <lineage>
        <taxon>Bacteria</taxon>
        <taxon>Bacillati</taxon>
        <taxon>Actinomycetota</taxon>
        <taxon>Actinomycetes</taxon>
        <taxon>Pseudonocardiales</taxon>
        <taxon>Pseudonocardiaceae</taxon>
        <taxon>Lentzea</taxon>
    </lineage>
</organism>
<dbReference type="EMBL" id="FOFV01000014">
    <property type="protein sequence ID" value="SER98661.1"/>
    <property type="molecule type" value="Genomic_DNA"/>
</dbReference>
<gene>
    <name evidence="1" type="ORF">SAMN04488000_11499</name>
</gene>
<evidence type="ECO:0008006" key="3">
    <source>
        <dbReference type="Google" id="ProtNLM"/>
    </source>
</evidence>
<evidence type="ECO:0000313" key="1">
    <source>
        <dbReference type="EMBL" id="SER98661.1"/>
    </source>
</evidence>
<dbReference type="PANTHER" id="PTHR47197:SF3">
    <property type="entry name" value="DIHYDRO-HEME D1 DEHYDROGENASE"/>
    <property type="match status" value="1"/>
</dbReference>
<dbReference type="STRING" id="65499.SAMN04488000_11499"/>
<dbReference type="OrthoDB" id="3664785at2"/>
<name>A0A1H9TNG3_9PSEU</name>